<sequence>MNMAESGITAKVNLHDTIKANTWQKKNVDIRGREKRSRFGDYSRYVVFL</sequence>
<dbReference type="Gramene" id="MELO3C030733.2.1">
    <property type="protein sequence ID" value="MELO3C030733.2.1"/>
    <property type="gene ID" value="MELO3C030733.2"/>
</dbReference>
<dbReference type="EnsemblPlants" id="MELO3C030733.2.1">
    <property type="protein sequence ID" value="MELO3C030733.2.1"/>
    <property type="gene ID" value="MELO3C030733.2"/>
</dbReference>
<dbReference type="AlphaFoldDB" id="A0A9I9E9M4"/>
<reference evidence="1" key="1">
    <citation type="submission" date="2023-03" db="UniProtKB">
        <authorList>
            <consortium name="EnsemblPlants"/>
        </authorList>
    </citation>
    <scope>IDENTIFICATION</scope>
</reference>
<accession>A0A9I9E9M4</accession>
<name>A0A9I9E9M4_CUCME</name>
<evidence type="ECO:0000313" key="1">
    <source>
        <dbReference type="EnsemblPlants" id="MELO3C030733.2.1"/>
    </source>
</evidence>
<protein>
    <submittedName>
        <fullName evidence="1">Uncharacterized protein</fullName>
    </submittedName>
</protein>
<organism evidence="1">
    <name type="scientific">Cucumis melo</name>
    <name type="common">Muskmelon</name>
    <dbReference type="NCBI Taxonomy" id="3656"/>
    <lineage>
        <taxon>Eukaryota</taxon>
        <taxon>Viridiplantae</taxon>
        <taxon>Streptophyta</taxon>
        <taxon>Embryophyta</taxon>
        <taxon>Tracheophyta</taxon>
        <taxon>Spermatophyta</taxon>
        <taxon>Magnoliopsida</taxon>
        <taxon>eudicotyledons</taxon>
        <taxon>Gunneridae</taxon>
        <taxon>Pentapetalae</taxon>
        <taxon>rosids</taxon>
        <taxon>fabids</taxon>
        <taxon>Cucurbitales</taxon>
        <taxon>Cucurbitaceae</taxon>
        <taxon>Benincaseae</taxon>
        <taxon>Cucumis</taxon>
    </lineage>
</organism>
<proteinExistence type="predicted"/>